<evidence type="ECO:0000256" key="1">
    <source>
        <dbReference type="SAM" id="MobiDB-lite"/>
    </source>
</evidence>
<name>K6XPG3_9ALTE</name>
<evidence type="ECO:0000313" key="2">
    <source>
        <dbReference type="EMBL" id="GAC13566.1"/>
    </source>
</evidence>
<dbReference type="AlphaFoldDB" id="K6XPG3"/>
<dbReference type="RefSeq" id="WP_008843383.1">
    <property type="nucleotide sequence ID" value="NZ_BAEN01000021.1"/>
</dbReference>
<proteinExistence type="predicted"/>
<sequence>MEIESSLVLAQNQLTVTPTAREPQKQAETQEQQNQRRDTQLPRQQVVVRQNNPEAFEQAERFRQQKNNTAQQQDFSSRQAIETYQSLANAQQRSEIQSLLGIDTFV</sequence>
<evidence type="ECO:0000313" key="3">
    <source>
        <dbReference type="Proteomes" id="UP000006334"/>
    </source>
</evidence>
<accession>K6XPG3</accession>
<feature type="region of interest" description="Disordered" evidence="1">
    <location>
        <begin position="1"/>
        <end position="46"/>
    </location>
</feature>
<keyword evidence="3" id="KW-1185">Reference proteome</keyword>
<dbReference type="EMBL" id="BAEN01000021">
    <property type="protein sequence ID" value="GAC13566.1"/>
    <property type="molecule type" value="Genomic_DNA"/>
</dbReference>
<protein>
    <submittedName>
        <fullName evidence="2">Uncharacterized protein</fullName>
    </submittedName>
</protein>
<feature type="compositionally biased region" description="Polar residues" evidence="1">
    <location>
        <begin position="8"/>
        <end position="18"/>
    </location>
</feature>
<comment type="caution">
    <text evidence="2">The sequence shown here is derived from an EMBL/GenBank/DDBJ whole genome shotgun (WGS) entry which is preliminary data.</text>
</comment>
<gene>
    <name evidence="2" type="ORF">GLIP_0923</name>
</gene>
<reference evidence="2 3" key="1">
    <citation type="journal article" date="2017" name="Antonie Van Leeuwenhoek">
        <title>Rhizobium rhizosphaerae sp. nov., a novel species isolated from rice rhizosphere.</title>
        <authorList>
            <person name="Zhao J.J."/>
            <person name="Zhang J."/>
            <person name="Zhang R.J."/>
            <person name="Zhang C.W."/>
            <person name="Yin H.Q."/>
            <person name="Zhang X.X."/>
        </authorList>
    </citation>
    <scope>NUCLEOTIDE SEQUENCE [LARGE SCALE GENOMIC DNA]</scope>
    <source>
        <strain evidence="2 3">E3</strain>
    </source>
</reference>
<dbReference type="eggNOG" id="ENOG5034BQA">
    <property type="taxonomic scope" value="Bacteria"/>
</dbReference>
<dbReference type="STRING" id="1127673.GLIP_0923"/>
<dbReference type="OrthoDB" id="6387108at2"/>
<organism evidence="2 3">
    <name type="scientific">Aliiglaciecola lipolytica E3</name>
    <dbReference type="NCBI Taxonomy" id="1127673"/>
    <lineage>
        <taxon>Bacteria</taxon>
        <taxon>Pseudomonadati</taxon>
        <taxon>Pseudomonadota</taxon>
        <taxon>Gammaproteobacteria</taxon>
        <taxon>Alteromonadales</taxon>
        <taxon>Alteromonadaceae</taxon>
        <taxon>Aliiglaciecola</taxon>
    </lineage>
</organism>
<dbReference type="Proteomes" id="UP000006334">
    <property type="component" value="Unassembled WGS sequence"/>
</dbReference>